<protein>
    <submittedName>
        <fullName evidence="1">Uncharacterized protein</fullName>
    </submittedName>
</protein>
<accession>A0ABQ8SZF6</accession>
<sequence length="137" mass="15484">MAQAQCHAFGCGIEDDHYLSRKAISPPGQNEYEKLTAAQNYDKLLDKHNTMSSLSNAVIDEDKDAQLSVKSNWYKKFVYLNHAKEDIITIQPRRSSVGFEQTTPLVPMPAPSVRRQPAIGECYGMMTKWGNDFLTED</sequence>
<dbReference type="EMBL" id="JAJSOF020000017">
    <property type="protein sequence ID" value="KAJ4439614.1"/>
    <property type="molecule type" value="Genomic_DNA"/>
</dbReference>
<comment type="caution">
    <text evidence="1">The sequence shown here is derived from an EMBL/GenBank/DDBJ whole genome shotgun (WGS) entry which is preliminary data.</text>
</comment>
<evidence type="ECO:0000313" key="2">
    <source>
        <dbReference type="Proteomes" id="UP001148838"/>
    </source>
</evidence>
<name>A0ABQ8SZF6_PERAM</name>
<keyword evidence="2" id="KW-1185">Reference proteome</keyword>
<organism evidence="1 2">
    <name type="scientific">Periplaneta americana</name>
    <name type="common">American cockroach</name>
    <name type="synonym">Blatta americana</name>
    <dbReference type="NCBI Taxonomy" id="6978"/>
    <lineage>
        <taxon>Eukaryota</taxon>
        <taxon>Metazoa</taxon>
        <taxon>Ecdysozoa</taxon>
        <taxon>Arthropoda</taxon>
        <taxon>Hexapoda</taxon>
        <taxon>Insecta</taxon>
        <taxon>Pterygota</taxon>
        <taxon>Neoptera</taxon>
        <taxon>Polyneoptera</taxon>
        <taxon>Dictyoptera</taxon>
        <taxon>Blattodea</taxon>
        <taxon>Blattoidea</taxon>
        <taxon>Blattidae</taxon>
        <taxon>Blattinae</taxon>
        <taxon>Periplaneta</taxon>
    </lineage>
</organism>
<proteinExistence type="predicted"/>
<gene>
    <name evidence="1" type="ORF">ANN_07742</name>
</gene>
<dbReference type="Proteomes" id="UP001148838">
    <property type="component" value="Unassembled WGS sequence"/>
</dbReference>
<evidence type="ECO:0000313" key="1">
    <source>
        <dbReference type="EMBL" id="KAJ4439614.1"/>
    </source>
</evidence>
<reference evidence="1 2" key="1">
    <citation type="journal article" date="2022" name="Allergy">
        <title>Genome assembly and annotation of Periplaneta americana reveal a comprehensive cockroach allergen profile.</title>
        <authorList>
            <person name="Wang L."/>
            <person name="Xiong Q."/>
            <person name="Saelim N."/>
            <person name="Wang L."/>
            <person name="Nong W."/>
            <person name="Wan A.T."/>
            <person name="Shi M."/>
            <person name="Liu X."/>
            <person name="Cao Q."/>
            <person name="Hui J.H.L."/>
            <person name="Sookrung N."/>
            <person name="Leung T.F."/>
            <person name="Tungtrongchitr A."/>
            <person name="Tsui S.K.W."/>
        </authorList>
    </citation>
    <scope>NUCLEOTIDE SEQUENCE [LARGE SCALE GENOMIC DNA]</scope>
    <source>
        <strain evidence="1">PWHHKU_190912</strain>
    </source>
</reference>